<dbReference type="Pfam" id="PF00588">
    <property type="entry name" value="SpoU_methylase"/>
    <property type="match status" value="1"/>
</dbReference>
<keyword evidence="3" id="KW-0808">Transferase</keyword>
<dbReference type="PANTHER" id="PTHR43191:SF2">
    <property type="entry name" value="RRNA METHYLTRANSFERASE 3, MITOCHONDRIAL"/>
    <property type="match status" value="1"/>
</dbReference>
<dbReference type="InterPro" id="IPR053888">
    <property type="entry name" value="MRM3-like_sub_bind"/>
</dbReference>
<dbReference type="InterPro" id="IPR029028">
    <property type="entry name" value="Alpha/beta_knot_MTases"/>
</dbReference>
<dbReference type="CDD" id="cd18095">
    <property type="entry name" value="SpoU-like_rRNA-MTase"/>
    <property type="match status" value="1"/>
</dbReference>
<dbReference type="InterPro" id="IPR001537">
    <property type="entry name" value="SpoU_MeTrfase"/>
</dbReference>
<feature type="domain" description="RNA 2-O ribose methyltransferase substrate binding" evidence="4">
    <location>
        <begin position="29"/>
        <end position="102"/>
    </location>
</feature>
<dbReference type="PANTHER" id="PTHR43191">
    <property type="entry name" value="RRNA METHYLTRANSFERASE 3"/>
    <property type="match status" value="1"/>
</dbReference>
<protein>
    <submittedName>
        <fullName evidence="5">RNA methyltransferase</fullName>
    </submittedName>
</protein>
<dbReference type="GO" id="GO:0008168">
    <property type="term" value="F:methyltransferase activity"/>
    <property type="evidence" value="ECO:0007669"/>
    <property type="project" value="UniProtKB-KW"/>
</dbReference>
<dbReference type="RefSeq" id="WP_393015626.1">
    <property type="nucleotide sequence ID" value="NZ_JAZAQF010000095.1"/>
</dbReference>
<dbReference type="SMART" id="SM00967">
    <property type="entry name" value="SpoU_sub_bind"/>
    <property type="match status" value="1"/>
</dbReference>
<reference evidence="6" key="1">
    <citation type="journal article" date="2024" name="Algal Res.">
        <title>Biochemical, toxicological and genomic investigation of a high-biomass producing Limnothrix strain isolated from Italian shallow drinking water reservoir.</title>
        <authorList>
            <person name="Simonazzi M."/>
            <person name="Shishido T.K."/>
            <person name="Delbaje E."/>
            <person name="Wahlsten M."/>
            <person name="Fewer D.P."/>
            <person name="Sivonen K."/>
            <person name="Pezzolesi L."/>
            <person name="Pistocchi R."/>
        </authorList>
    </citation>
    <scope>NUCLEOTIDE SEQUENCE [LARGE SCALE GENOMIC DNA]</scope>
    <source>
        <strain evidence="6">LRLZ20PSL1</strain>
    </source>
</reference>
<dbReference type="SUPFAM" id="SSF75217">
    <property type="entry name" value="alpha/beta knot"/>
    <property type="match status" value="1"/>
</dbReference>
<dbReference type="EMBL" id="JAZAQF010000095">
    <property type="protein sequence ID" value="MFG3819638.1"/>
    <property type="molecule type" value="Genomic_DNA"/>
</dbReference>
<dbReference type="SUPFAM" id="SSF55315">
    <property type="entry name" value="L30e-like"/>
    <property type="match status" value="1"/>
</dbReference>
<dbReference type="Gene3D" id="3.40.1280.10">
    <property type="match status" value="1"/>
</dbReference>
<dbReference type="GO" id="GO:0032259">
    <property type="term" value="P:methylation"/>
    <property type="evidence" value="ECO:0007669"/>
    <property type="project" value="UniProtKB-KW"/>
</dbReference>
<organism evidence="5 6">
    <name type="scientific">Limnothrix redekei LRLZ20PSL1</name>
    <dbReference type="NCBI Taxonomy" id="3112953"/>
    <lineage>
        <taxon>Bacteria</taxon>
        <taxon>Bacillati</taxon>
        <taxon>Cyanobacteriota</taxon>
        <taxon>Cyanophyceae</taxon>
        <taxon>Pseudanabaenales</taxon>
        <taxon>Pseudanabaenaceae</taxon>
        <taxon>Limnothrix</taxon>
    </lineage>
</organism>
<accession>A0ABW7CFM0</accession>
<comment type="similarity">
    <text evidence="1">Belongs to the class IV-like SAM-binding methyltransferase superfamily. RNA methyltransferase TrmH family.</text>
</comment>
<comment type="caution">
    <text evidence="5">The sequence shown here is derived from an EMBL/GenBank/DDBJ whole genome shotgun (WGS) entry which is preliminary data.</text>
</comment>
<dbReference type="InterPro" id="IPR013123">
    <property type="entry name" value="SpoU_subst-bd"/>
</dbReference>
<keyword evidence="2 5" id="KW-0489">Methyltransferase</keyword>
<name>A0ABW7CFM0_9CYAN</name>
<dbReference type="InterPro" id="IPR051259">
    <property type="entry name" value="rRNA_Methyltransferase"/>
</dbReference>
<proteinExistence type="inferred from homology"/>
<gene>
    <name evidence="5" type="ORF">VPK24_18495</name>
</gene>
<evidence type="ECO:0000256" key="3">
    <source>
        <dbReference type="ARBA" id="ARBA00022679"/>
    </source>
</evidence>
<dbReference type="Proteomes" id="UP001604335">
    <property type="component" value="Unassembled WGS sequence"/>
</dbReference>
<keyword evidence="6" id="KW-1185">Reference proteome</keyword>
<evidence type="ECO:0000313" key="5">
    <source>
        <dbReference type="EMBL" id="MFG3819638.1"/>
    </source>
</evidence>
<dbReference type="InterPro" id="IPR029064">
    <property type="entry name" value="Ribosomal_eL30-like_sf"/>
</dbReference>
<dbReference type="InterPro" id="IPR029026">
    <property type="entry name" value="tRNA_m1G_MTases_N"/>
</dbReference>
<sequence>MITSVKNSLVKQLKKLHQAKGRREENQFLIEGTHLLQEAIAVGYSLDFVCCTPTWQEKYPADFARAAAHAPIELVAEPVLQAIATTVNPDGVVAVAQRCPIAPQRSLQIALGLERLQDPGNLGTIVRAAAAASCDQIWLSDDSVDLDHPKVLRSTAGQWFRMPMQVAEDLRSTVRDLKQQGFKIVATVPTADLSYWEADLRSPVMVLLGNEGAGLSPELIAEADTAVRIPLAPGVESLNVSVTAALLLYEIQRQQTRA</sequence>
<evidence type="ECO:0000256" key="1">
    <source>
        <dbReference type="ARBA" id="ARBA00007228"/>
    </source>
</evidence>
<evidence type="ECO:0000313" key="6">
    <source>
        <dbReference type="Proteomes" id="UP001604335"/>
    </source>
</evidence>
<dbReference type="Pfam" id="PF22435">
    <property type="entry name" value="MRM3-like_sub_bind"/>
    <property type="match status" value="1"/>
</dbReference>
<evidence type="ECO:0000256" key="2">
    <source>
        <dbReference type="ARBA" id="ARBA00022603"/>
    </source>
</evidence>
<evidence type="ECO:0000259" key="4">
    <source>
        <dbReference type="SMART" id="SM00967"/>
    </source>
</evidence>
<dbReference type="Gene3D" id="3.30.1330.30">
    <property type="match status" value="1"/>
</dbReference>